<evidence type="ECO:0000259" key="10">
    <source>
        <dbReference type="PROSITE" id="PS50109"/>
    </source>
</evidence>
<gene>
    <name evidence="11" type="ORF">M427DRAFT_31224</name>
</gene>
<keyword evidence="6 8" id="KW-0067">ATP-binding</keyword>
<dbReference type="Proteomes" id="UP000070544">
    <property type="component" value="Unassembled WGS sequence"/>
</dbReference>
<dbReference type="GO" id="GO:0005524">
    <property type="term" value="F:ATP binding"/>
    <property type="evidence" value="ECO:0007669"/>
    <property type="project" value="UniProtKB-UniRule"/>
</dbReference>
<name>A0A139AI70_GONPJ</name>
<dbReference type="OMA" id="WSYPPSA"/>
<dbReference type="GO" id="GO:0005759">
    <property type="term" value="C:mitochondrial matrix"/>
    <property type="evidence" value="ECO:0007669"/>
    <property type="project" value="UniProtKB-SubCell"/>
</dbReference>
<keyword evidence="4 8" id="KW-0547">Nucleotide-binding</keyword>
<dbReference type="GO" id="GO:0010906">
    <property type="term" value="P:regulation of glucose metabolic process"/>
    <property type="evidence" value="ECO:0007669"/>
    <property type="project" value="TreeGrafter"/>
</dbReference>
<comment type="similarity">
    <text evidence="1 8">Belongs to the PDK/BCKDK protein kinase family.</text>
</comment>
<reference evidence="11 12" key="1">
    <citation type="journal article" date="2015" name="Genome Biol. Evol.">
        <title>Phylogenomic analyses indicate that early fungi evolved digesting cell walls of algal ancestors of land plants.</title>
        <authorList>
            <person name="Chang Y."/>
            <person name="Wang S."/>
            <person name="Sekimoto S."/>
            <person name="Aerts A.L."/>
            <person name="Choi C."/>
            <person name="Clum A."/>
            <person name="LaButti K.M."/>
            <person name="Lindquist E.A."/>
            <person name="Yee Ngan C."/>
            <person name="Ohm R.A."/>
            <person name="Salamov A.A."/>
            <person name="Grigoriev I.V."/>
            <person name="Spatafora J.W."/>
            <person name="Berbee M.L."/>
        </authorList>
    </citation>
    <scope>NUCLEOTIDE SEQUENCE [LARGE SCALE GENOMIC DNA]</scope>
    <source>
        <strain evidence="11 12">JEL478</strain>
    </source>
</reference>
<dbReference type="PANTHER" id="PTHR11947">
    <property type="entry name" value="PYRUVATE DEHYDROGENASE KINASE"/>
    <property type="match status" value="1"/>
</dbReference>
<keyword evidence="2" id="KW-0597">Phosphoprotein</keyword>
<feature type="compositionally biased region" description="Polar residues" evidence="9">
    <location>
        <begin position="43"/>
        <end position="71"/>
    </location>
</feature>
<evidence type="ECO:0000256" key="7">
    <source>
        <dbReference type="ARBA" id="ARBA00023128"/>
    </source>
</evidence>
<evidence type="ECO:0000256" key="6">
    <source>
        <dbReference type="ARBA" id="ARBA00022840"/>
    </source>
</evidence>
<evidence type="ECO:0000256" key="5">
    <source>
        <dbReference type="ARBA" id="ARBA00022777"/>
    </source>
</evidence>
<evidence type="ECO:0000313" key="11">
    <source>
        <dbReference type="EMBL" id="KXS16511.1"/>
    </source>
</evidence>
<dbReference type="InterPro" id="IPR036784">
    <property type="entry name" value="AK/P_DHK_N_sf"/>
</dbReference>
<dbReference type="Pfam" id="PF10436">
    <property type="entry name" value="BCDHK_Adom3"/>
    <property type="match status" value="1"/>
</dbReference>
<dbReference type="STRING" id="1344416.A0A139AI70"/>
<dbReference type="InterPro" id="IPR005467">
    <property type="entry name" value="His_kinase_dom"/>
</dbReference>
<keyword evidence="3 8" id="KW-0808">Transferase</keyword>
<dbReference type="EC" id="2.7.11.-" evidence="8"/>
<dbReference type="InterPro" id="IPR039028">
    <property type="entry name" value="BCKD/PDK"/>
</dbReference>
<dbReference type="OrthoDB" id="3264224at2759"/>
<dbReference type="PROSITE" id="PS50109">
    <property type="entry name" value="HIS_KIN"/>
    <property type="match status" value="1"/>
</dbReference>
<evidence type="ECO:0000256" key="2">
    <source>
        <dbReference type="ARBA" id="ARBA00022553"/>
    </source>
</evidence>
<protein>
    <recommendedName>
        <fullName evidence="8">Protein-serine/threonine kinase</fullName>
        <ecNumber evidence="8">2.7.11.-</ecNumber>
    </recommendedName>
</protein>
<organism evidence="11 12">
    <name type="scientific">Gonapodya prolifera (strain JEL478)</name>
    <name type="common">Monoblepharis prolifera</name>
    <dbReference type="NCBI Taxonomy" id="1344416"/>
    <lineage>
        <taxon>Eukaryota</taxon>
        <taxon>Fungi</taxon>
        <taxon>Fungi incertae sedis</taxon>
        <taxon>Chytridiomycota</taxon>
        <taxon>Chytridiomycota incertae sedis</taxon>
        <taxon>Monoblepharidomycetes</taxon>
        <taxon>Monoblepharidales</taxon>
        <taxon>Gonapodyaceae</taxon>
        <taxon>Gonapodya</taxon>
    </lineage>
</organism>
<proteinExistence type="inferred from homology"/>
<keyword evidence="7 8" id="KW-0496">Mitochondrion</keyword>
<dbReference type="GO" id="GO:0004740">
    <property type="term" value="F:pyruvate dehydrogenase (acetyl-transferring) kinase activity"/>
    <property type="evidence" value="ECO:0007669"/>
    <property type="project" value="TreeGrafter"/>
</dbReference>
<feature type="region of interest" description="Disordered" evidence="9">
    <location>
        <begin position="1"/>
        <end position="80"/>
    </location>
</feature>
<dbReference type="SUPFAM" id="SSF55874">
    <property type="entry name" value="ATPase domain of HSP90 chaperone/DNA topoisomerase II/histidine kinase"/>
    <property type="match status" value="1"/>
</dbReference>
<evidence type="ECO:0000256" key="8">
    <source>
        <dbReference type="RuleBase" id="RU366032"/>
    </source>
</evidence>
<dbReference type="AlphaFoldDB" id="A0A139AI70"/>
<evidence type="ECO:0000256" key="3">
    <source>
        <dbReference type="ARBA" id="ARBA00022679"/>
    </source>
</evidence>
<evidence type="ECO:0000256" key="9">
    <source>
        <dbReference type="SAM" id="MobiDB-lite"/>
    </source>
</evidence>
<dbReference type="EMBL" id="KQ965752">
    <property type="protein sequence ID" value="KXS16511.1"/>
    <property type="molecule type" value="Genomic_DNA"/>
</dbReference>
<keyword evidence="5 8" id="KW-0418">Kinase</keyword>
<dbReference type="PANTHER" id="PTHR11947:SF20">
    <property type="entry name" value="[3-METHYL-2-OXOBUTANOATE DEHYDROGENASE [LIPOAMIDE]] KINASE, MITOCHONDRIAL"/>
    <property type="match status" value="1"/>
</dbReference>
<dbReference type="Gene3D" id="1.20.140.20">
    <property type="entry name" value="Alpha-ketoacid/pyruvate dehydrogenase kinase, N-terminal domain"/>
    <property type="match status" value="1"/>
</dbReference>
<dbReference type="Gene3D" id="3.30.565.10">
    <property type="entry name" value="Histidine kinase-like ATPase, C-terminal domain"/>
    <property type="match status" value="1"/>
</dbReference>
<dbReference type="InterPro" id="IPR036890">
    <property type="entry name" value="HATPase_C_sf"/>
</dbReference>
<feature type="domain" description="Histidine kinase" evidence="10">
    <location>
        <begin position="305"/>
        <end position="469"/>
    </location>
</feature>
<accession>A0A139AI70</accession>
<evidence type="ECO:0000313" key="12">
    <source>
        <dbReference type="Proteomes" id="UP000070544"/>
    </source>
</evidence>
<dbReference type="Pfam" id="PF02518">
    <property type="entry name" value="HATPase_c"/>
    <property type="match status" value="1"/>
</dbReference>
<dbReference type="InterPro" id="IPR018955">
    <property type="entry name" value="BCDHK/PDK_N"/>
</dbReference>
<dbReference type="SMART" id="SM00387">
    <property type="entry name" value="HATPase_c"/>
    <property type="match status" value="1"/>
</dbReference>
<evidence type="ECO:0000256" key="4">
    <source>
        <dbReference type="ARBA" id="ARBA00022741"/>
    </source>
</evidence>
<keyword evidence="12" id="KW-1185">Reference proteome</keyword>
<dbReference type="SUPFAM" id="SSF69012">
    <property type="entry name" value="alpha-ketoacid dehydrogenase kinase, N-terminal domain"/>
    <property type="match status" value="1"/>
</dbReference>
<sequence>MRRGIRALLRPSRPSITRPPYSTALRSIHGSHAPNTIHHERTPQQPSSYPSSLVQPATASPYDQNSPSSDFIPTPSNPYPPSSASFDSKLAFYASQPLAVVTLRDLLRIGAEAAQAPKGDEVHRQKLVESAKFMRSEIPKRLARRVRALESLPFIVGLNPYIKSVYNLYRWAFEKVADFPQITDYESDLAFSDILAELVEAHTDVVPRLAKGFLESERYWNKEDIATWLDKMIWARIAIRVLAEHHHALHEPHPNWIGIVNTRLRPSALLRTVVHHCTELCEANYGTVPDVIVSGDPDISFAYIPVHLEYMLTELIKNAMRATVEHSRKLAADWENPPNSGYVPTAELPPVEVTISRSTDVVTIRVRDTGGGVPYADYTRVFDYNYTTVPRDDEEAAAIALGRQGAADPLAFAGLTKTDLHRGIGGPMAGLGFGLPMTRLYARYFGGDLEFKSVYGWGADLFLRLRDVGGVGDQLRLVDSSN</sequence>
<comment type="subcellular location">
    <subcellularLocation>
        <location evidence="8">Mitochondrion matrix</location>
    </subcellularLocation>
</comment>
<dbReference type="InterPro" id="IPR003594">
    <property type="entry name" value="HATPase_dom"/>
</dbReference>
<evidence type="ECO:0000256" key="1">
    <source>
        <dbReference type="ARBA" id="ARBA00006155"/>
    </source>
</evidence>